<reference evidence="3" key="1">
    <citation type="submission" date="2016-11" db="EMBL/GenBank/DDBJ databases">
        <authorList>
            <person name="Varghese N."/>
            <person name="Submissions S."/>
        </authorList>
    </citation>
    <scope>NUCLEOTIDE SEQUENCE [LARGE SCALE GENOMIC DNA]</scope>
    <source>
        <strain evidence="3">DSM 44671</strain>
    </source>
</reference>
<dbReference type="EMBL" id="FPJG01000006">
    <property type="protein sequence ID" value="SFW86014.1"/>
    <property type="molecule type" value="Genomic_DNA"/>
</dbReference>
<dbReference type="AlphaFoldDB" id="A0A1K1SP06"/>
<evidence type="ECO:0000313" key="2">
    <source>
        <dbReference type="EMBL" id="SFW86014.1"/>
    </source>
</evidence>
<gene>
    <name evidence="2" type="ORF">SAMN04489730_6282</name>
</gene>
<proteinExistence type="predicted"/>
<evidence type="ECO:0000256" key="1">
    <source>
        <dbReference type="SAM" id="MobiDB-lite"/>
    </source>
</evidence>
<keyword evidence="3" id="KW-1185">Reference proteome</keyword>
<protein>
    <submittedName>
        <fullName evidence="2">Uncharacterized protein</fullName>
    </submittedName>
</protein>
<evidence type="ECO:0000313" key="3">
    <source>
        <dbReference type="Proteomes" id="UP000182740"/>
    </source>
</evidence>
<feature type="region of interest" description="Disordered" evidence="1">
    <location>
        <begin position="41"/>
        <end position="62"/>
    </location>
</feature>
<feature type="compositionally biased region" description="Low complexity" evidence="1">
    <location>
        <begin position="49"/>
        <end position="62"/>
    </location>
</feature>
<sequence length="169" mass="17303">MIGVGIGIPEEYDMKSALARAVTVFLTATAVTLTGVGVATAGGPGGSGSSSTTSAAASVQTLRDQLKSRVDHGDVPGTQATLGELDPLLTDLAQGKRYTIQAEARDTAATAQQQNTEARQGVDKLATQLKERQSLPPVTTLLNALVQRLLISLSALVNDLLGGLPVPVG</sequence>
<organism evidence="2 3">
    <name type="scientific">Amycolatopsis australiensis</name>
    <dbReference type="NCBI Taxonomy" id="546364"/>
    <lineage>
        <taxon>Bacteria</taxon>
        <taxon>Bacillati</taxon>
        <taxon>Actinomycetota</taxon>
        <taxon>Actinomycetes</taxon>
        <taxon>Pseudonocardiales</taxon>
        <taxon>Pseudonocardiaceae</taxon>
        <taxon>Amycolatopsis</taxon>
    </lineage>
</organism>
<name>A0A1K1SP06_9PSEU</name>
<accession>A0A1K1SP06</accession>
<dbReference type="Proteomes" id="UP000182740">
    <property type="component" value="Unassembled WGS sequence"/>
</dbReference>